<keyword evidence="5 6" id="KW-0472">Membrane</keyword>
<dbReference type="PROSITE" id="PS50895">
    <property type="entry name" value="SURF1"/>
    <property type="match status" value="1"/>
</dbReference>
<comment type="similarity">
    <text evidence="2 6">Belongs to the SURF1 family.</text>
</comment>
<evidence type="ECO:0000256" key="3">
    <source>
        <dbReference type="ARBA" id="ARBA00022692"/>
    </source>
</evidence>
<keyword evidence="6" id="KW-1003">Cell membrane</keyword>
<evidence type="ECO:0000313" key="9">
    <source>
        <dbReference type="Proteomes" id="UP000249135"/>
    </source>
</evidence>
<dbReference type="InterPro" id="IPR045214">
    <property type="entry name" value="Surf1/Surf4"/>
</dbReference>
<evidence type="ECO:0000256" key="4">
    <source>
        <dbReference type="ARBA" id="ARBA00022989"/>
    </source>
</evidence>
<accession>A0A2W5R4L6</accession>
<dbReference type="InterPro" id="IPR002994">
    <property type="entry name" value="Surf1/Shy1"/>
</dbReference>
<dbReference type="PANTHER" id="PTHR23427:SF2">
    <property type="entry name" value="SURFEIT LOCUS PROTEIN 1"/>
    <property type="match status" value="1"/>
</dbReference>
<proteinExistence type="inferred from homology"/>
<keyword evidence="4 6" id="KW-1133">Transmembrane helix</keyword>
<dbReference type="AlphaFoldDB" id="A0A2W5R4L6"/>
<dbReference type="GO" id="GO:0005886">
    <property type="term" value="C:plasma membrane"/>
    <property type="evidence" value="ECO:0007669"/>
    <property type="project" value="UniProtKB-SubCell"/>
</dbReference>
<feature type="transmembrane region" description="Helical" evidence="6">
    <location>
        <begin position="28"/>
        <end position="47"/>
    </location>
</feature>
<dbReference type="Pfam" id="PF02104">
    <property type="entry name" value="SURF1"/>
    <property type="match status" value="1"/>
</dbReference>
<comment type="caution">
    <text evidence="8">The sequence shown here is derived from an EMBL/GenBank/DDBJ whole genome shotgun (WGS) entry which is preliminary data.</text>
</comment>
<dbReference type="Proteomes" id="UP000249135">
    <property type="component" value="Unassembled WGS sequence"/>
</dbReference>
<evidence type="ECO:0000256" key="6">
    <source>
        <dbReference type="RuleBase" id="RU363076"/>
    </source>
</evidence>
<evidence type="ECO:0000256" key="5">
    <source>
        <dbReference type="ARBA" id="ARBA00023136"/>
    </source>
</evidence>
<reference evidence="8 9" key="1">
    <citation type="submission" date="2017-08" db="EMBL/GenBank/DDBJ databases">
        <title>Infants hospitalized years apart are colonized by the same room-sourced microbial strains.</title>
        <authorList>
            <person name="Brooks B."/>
            <person name="Olm M.R."/>
            <person name="Firek B.A."/>
            <person name="Baker R."/>
            <person name="Thomas B.C."/>
            <person name="Morowitz M.J."/>
            <person name="Banfield J.F."/>
        </authorList>
    </citation>
    <scope>NUCLEOTIDE SEQUENCE [LARGE SCALE GENOMIC DNA]</scope>
    <source>
        <strain evidence="8">S2_005_003_R2_41</strain>
    </source>
</reference>
<evidence type="ECO:0000256" key="1">
    <source>
        <dbReference type="ARBA" id="ARBA00004370"/>
    </source>
</evidence>
<feature type="transmembrane region" description="Helical" evidence="6">
    <location>
        <begin position="233"/>
        <end position="253"/>
    </location>
</feature>
<organism evidence="8 9">
    <name type="scientific">Variovorax paradoxus</name>
    <dbReference type="NCBI Taxonomy" id="34073"/>
    <lineage>
        <taxon>Bacteria</taxon>
        <taxon>Pseudomonadati</taxon>
        <taxon>Pseudomonadota</taxon>
        <taxon>Betaproteobacteria</taxon>
        <taxon>Burkholderiales</taxon>
        <taxon>Comamonadaceae</taxon>
        <taxon>Variovorax</taxon>
    </lineage>
</organism>
<keyword evidence="3 6" id="KW-0812">Transmembrane</keyword>
<comment type="subcellular location">
    <subcellularLocation>
        <location evidence="6">Cell membrane</location>
        <topology evidence="6">Multi-pass membrane protein</topology>
    </subcellularLocation>
    <subcellularLocation>
        <location evidence="1">Membrane</location>
    </subcellularLocation>
</comment>
<gene>
    <name evidence="8" type="ORF">DI563_25750</name>
</gene>
<dbReference type="CDD" id="cd06662">
    <property type="entry name" value="SURF1"/>
    <property type="match status" value="1"/>
</dbReference>
<dbReference type="PANTHER" id="PTHR23427">
    <property type="entry name" value="SURFEIT LOCUS PROTEIN"/>
    <property type="match status" value="1"/>
</dbReference>
<feature type="compositionally biased region" description="Low complexity" evidence="7">
    <location>
        <begin position="9"/>
        <end position="18"/>
    </location>
</feature>
<protein>
    <recommendedName>
        <fullName evidence="6">SURF1-like protein</fullName>
    </recommendedName>
</protein>
<evidence type="ECO:0000256" key="2">
    <source>
        <dbReference type="ARBA" id="ARBA00007165"/>
    </source>
</evidence>
<name>A0A2W5R4L6_VARPD</name>
<sequence length="276" mass="29452">MTVPPAVPAAPQGAGPTGRPRRSRAARWAMQAGAAFFFVLFAALGTWQVQRLAWKQALIARVDARVHAAPVAPPAPPQWPAIDRDADEYLRVAFDGRFLHDKEALVQASTERGAGFWVLTPLQRADGTLVLVNRGFVPPDRRDPARRSPPPAGEVHVQGLLRLTEPGGGFLRRNDPAADRWHSRDVAAIAAARGLPAGRVAPYFVDAEAAPGAAADASPVPGLTVIRFSNNHLVYAITWYGLALMAAAAGWYVRRADRTPGAAGDNADSDTPAPHP</sequence>
<evidence type="ECO:0000313" key="8">
    <source>
        <dbReference type="EMBL" id="PZQ65327.1"/>
    </source>
</evidence>
<dbReference type="EMBL" id="QFPP01000504">
    <property type="protein sequence ID" value="PZQ65327.1"/>
    <property type="molecule type" value="Genomic_DNA"/>
</dbReference>
<feature type="region of interest" description="Disordered" evidence="7">
    <location>
        <begin position="1"/>
        <end position="23"/>
    </location>
</feature>
<evidence type="ECO:0000256" key="7">
    <source>
        <dbReference type="SAM" id="MobiDB-lite"/>
    </source>
</evidence>